<accession>A0ABN8J270</accession>
<protein>
    <submittedName>
        <fullName evidence="1">Uncharacterized protein</fullName>
    </submittedName>
</protein>
<gene>
    <name evidence="1" type="ORF">IPOD504_LOCUS14833</name>
</gene>
<name>A0ABN8J270_9NEOP</name>
<evidence type="ECO:0000313" key="2">
    <source>
        <dbReference type="Proteomes" id="UP000837857"/>
    </source>
</evidence>
<dbReference type="EMBL" id="OW152818">
    <property type="protein sequence ID" value="CAH2070766.1"/>
    <property type="molecule type" value="Genomic_DNA"/>
</dbReference>
<feature type="non-terminal residue" evidence="1">
    <location>
        <position position="69"/>
    </location>
</feature>
<evidence type="ECO:0000313" key="1">
    <source>
        <dbReference type="EMBL" id="CAH2070766.1"/>
    </source>
</evidence>
<dbReference type="Proteomes" id="UP000837857">
    <property type="component" value="Chromosome 6"/>
</dbReference>
<keyword evidence="2" id="KW-1185">Reference proteome</keyword>
<organism evidence="1 2">
    <name type="scientific">Iphiclides podalirius</name>
    <name type="common">scarce swallowtail</name>
    <dbReference type="NCBI Taxonomy" id="110791"/>
    <lineage>
        <taxon>Eukaryota</taxon>
        <taxon>Metazoa</taxon>
        <taxon>Ecdysozoa</taxon>
        <taxon>Arthropoda</taxon>
        <taxon>Hexapoda</taxon>
        <taxon>Insecta</taxon>
        <taxon>Pterygota</taxon>
        <taxon>Neoptera</taxon>
        <taxon>Endopterygota</taxon>
        <taxon>Lepidoptera</taxon>
        <taxon>Glossata</taxon>
        <taxon>Ditrysia</taxon>
        <taxon>Papilionoidea</taxon>
        <taxon>Papilionidae</taxon>
        <taxon>Papilioninae</taxon>
        <taxon>Iphiclides</taxon>
    </lineage>
</organism>
<reference evidence="1" key="1">
    <citation type="submission" date="2022-03" db="EMBL/GenBank/DDBJ databases">
        <authorList>
            <person name="Martin H S."/>
        </authorList>
    </citation>
    <scope>NUCLEOTIDE SEQUENCE</scope>
</reference>
<proteinExistence type="predicted"/>
<sequence length="69" mass="7697">MNVDNLRLAFEIPQRGKTFAEITCDDLDGPMLNCSVGAVVEREIALKPPEHYRFGCADAKLVMDDVEVE</sequence>